<evidence type="ECO:0000313" key="2">
    <source>
        <dbReference type="Proteomes" id="UP000599009"/>
    </source>
</evidence>
<dbReference type="RefSeq" id="WP_132984709.1">
    <property type="nucleotide sequence ID" value="NZ_BMME01000001.1"/>
</dbReference>
<dbReference type="EMBL" id="BMME01000001">
    <property type="protein sequence ID" value="GGK08567.1"/>
    <property type="molecule type" value="Genomic_DNA"/>
</dbReference>
<comment type="caution">
    <text evidence="1">The sequence shown here is derived from an EMBL/GenBank/DDBJ whole genome shotgun (WGS) entry which is preliminary data.</text>
</comment>
<protein>
    <submittedName>
        <fullName evidence="1">Uncharacterized protein</fullName>
    </submittedName>
</protein>
<organism evidence="1 2">
    <name type="scientific">Luteimonas terricola</name>
    <dbReference type="NCBI Taxonomy" id="645597"/>
    <lineage>
        <taxon>Bacteria</taxon>
        <taxon>Pseudomonadati</taxon>
        <taxon>Pseudomonadota</taxon>
        <taxon>Gammaproteobacteria</taxon>
        <taxon>Lysobacterales</taxon>
        <taxon>Lysobacteraceae</taxon>
        <taxon>Luteimonas</taxon>
    </lineage>
</organism>
<gene>
    <name evidence="1" type="ORF">GCM10011394_17450</name>
</gene>
<dbReference type="InterPro" id="IPR016893">
    <property type="entry name" value="UCP028589"/>
</dbReference>
<keyword evidence="2" id="KW-1185">Reference proteome</keyword>
<accession>A0ABQ2EEV6</accession>
<proteinExistence type="predicted"/>
<evidence type="ECO:0000313" key="1">
    <source>
        <dbReference type="EMBL" id="GGK08567.1"/>
    </source>
</evidence>
<name>A0ABQ2EEV6_9GAMM</name>
<dbReference type="PIRSF" id="PIRSF028589">
    <property type="entry name" value="UCP028589"/>
    <property type="match status" value="1"/>
</dbReference>
<dbReference type="Proteomes" id="UP000599009">
    <property type="component" value="Unassembled WGS sequence"/>
</dbReference>
<reference evidence="2" key="1">
    <citation type="journal article" date="2019" name="Int. J. Syst. Evol. Microbiol.">
        <title>The Global Catalogue of Microorganisms (GCM) 10K type strain sequencing project: providing services to taxonomists for standard genome sequencing and annotation.</title>
        <authorList>
            <consortium name="The Broad Institute Genomics Platform"/>
            <consortium name="The Broad Institute Genome Sequencing Center for Infectious Disease"/>
            <person name="Wu L."/>
            <person name="Ma J."/>
        </authorList>
    </citation>
    <scope>NUCLEOTIDE SEQUENCE [LARGE SCALE GENOMIC DNA]</scope>
    <source>
        <strain evidence="2">CGMCC 1.8985</strain>
    </source>
</reference>
<sequence>MPNLEYYYYGQGEVMIARILPGQPLKWRKAWDVSALTLACAVESFTHRESMSGSKSEVRKMVTARTGTANMTMHNINPANVALALYGEEDTVVGGTITEEVLPEVEAGDTIFLANTGVSDLVIIDSTDPTPATIAAEHYALERDYGQLDFPTLPSAPAPTLPLKAAYKHAGLVQVGVLASAQPEVAIRYKGINLAEGNAPVMVDLYRLATDPLSELALINNEQALAGMPLAGTLLADPTKPATGPLGRLGRVAWLTPAAADTP</sequence>